<proteinExistence type="predicted"/>
<reference evidence="7" key="1">
    <citation type="submission" date="2014-11" db="EMBL/GenBank/DDBJ databases">
        <authorList>
            <person name="Zhu J."/>
            <person name="Qi W."/>
            <person name="Song R."/>
        </authorList>
    </citation>
    <scope>NUCLEOTIDE SEQUENCE</scope>
</reference>
<dbReference type="SUPFAM" id="SSF53597">
    <property type="entry name" value="Dihydrofolate reductase-like"/>
    <property type="match status" value="1"/>
</dbReference>
<dbReference type="GO" id="GO:0005829">
    <property type="term" value="C:cytosol"/>
    <property type="evidence" value="ECO:0007669"/>
    <property type="project" value="TreeGrafter"/>
</dbReference>
<accession>A0A1B1TC83</accession>
<protein>
    <recommendedName>
        <fullName evidence="2">dihydrofolate reductase</fullName>
        <ecNumber evidence="2">1.5.1.3</ecNumber>
    </recommendedName>
</protein>
<dbReference type="PROSITE" id="PS51330">
    <property type="entry name" value="DHFR_2"/>
    <property type="match status" value="1"/>
</dbReference>
<dbReference type="PANTHER" id="PTHR48069:SF3">
    <property type="entry name" value="DIHYDROFOLATE REDUCTASE"/>
    <property type="match status" value="1"/>
</dbReference>
<dbReference type="InterPro" id="IPR001796">
    <property type="entry name" value="DHFR_dom"/>
</dbReference>
<dbReference type="InterPro" id="IPR012259">
    <property type="entry name" value="DHFR"/>
</dbReference>
<dbReference type="GO" id="GO:0006730">
    <property type="term" value="P:one-carbon metabolic process"/>
    <property type="evidence" value="ECO:0007669"/>
    <property type="project" value="UniProtKB-KW"/>
</dbReference>
<dbReference type="PANTHER" id="PTHR48069">
    <property type="entry name" value="DIHYDROFOLATE REDUCTASE"/>
    <property type="match status" value="1"/>
</dbReference>
<dbReference type="GO" id="GO:0046655">
    <property type="term" value="P:folic acid metabolic process"/>
    <property type="evidence" value="ECO:0007669"/>
    <property type="project" value="TreeGrafter"/>
</dbReference>
<dbReference type="EC" id="1.5.1.3" evidence="2"/>
<dbReference type="GO" id="GO:0046654">
    <property type="term" value="P:tetrahydrofolate biosynthetic process"/>
    <property type="evidence" value="ECO:0007669"/>
    <property type="project" value="InterPro"/>
</dbReference>
<evidence type="ECO:0000313" key="7">
    <source>
        <dbReference type="EMBL" id="ANV79889.1"/>
    </source>
</evidence>
<keyword evidence="3" id="KW-0554">One-carbon metabolism</keyword>
<dbReference type="CDD" id="cd00209">
    <property type="entry name" value="DHFR"/>
    <property type="match status" value="1"/>
</dbReference>
<evidence type="ECO:0000256" key="3">
    <source>
        <dbReference type="ARBA" id="ARBA00022563"/>
    </source>
</evidence>
<dbReference type="Gene3D" id="3.40.430.10">
    <property type="entry name" value="Dihydrofolate Reductase, subunit A"/>
    <property type="match status" value="1"/>
</dbReference>
<evidence type="ECO:0000256" key="5">
    <source>
        <dbReference type="ARBA" id="ARBA00023002"/>
    </source>
</evidence>
<dbReference type="AlphaFoldDB" id="A0A1B1TC83"/>
<evidence type="ECO:0000256" key="4">
    <source>
        <dbReference type="ARBA" id="ARBA00022857"/>
    </source>
</evidence>
<name>A0A1B1TC83_9ARCH</name>
<comment type="pathway">
    <text evidence="1">Cofactor biosynthesis; tetrahydrofolate biosynthesis; 5,6,7,8-tetrahydrofolate from 7,8-dihydrofolate: step 1/1.</text>
</comment>
<organism evidence="7">
    <name type="scientific">uncultured Poseidoniia archaeon</name>
    <dbReference type="NCBI Taxonomy" id="1697135"/>
    <lineage>
        <taxon>Archaea</taxon>
        <taxon>Methanobacteriati</taxon>
        <taxon>Thermoplasmatota</taxon>
        <taxon>Candidatus Poseidoniia</taxon>
        <taxon>environmental samples</taxon>
    </lineage>
</organism>
<keyword evidence="5" id="KW-0560">Oxidoreductase</keyword>
<evidence type="ECO:0000256" key="1">
    <source>
        <dbReference type="ARBA" id="ARBA00004903"/>
    </source>
</evidence>
<dbReference type="EMBL" id="KP211861">
    <property type="protein sequence ID" value="ANV79889.1"/>
    <property type="molecule type" value="Genomic_DNA"/>
</dbReference>
<feature type="domain" description="DHFR" evidence="6">
    <location>
        <begin position="1"/>
        <end position="154"/>
    </location>
</feature>
<reference evidence="7" key="2">
    <citation type="journal article" date="2015" name="ISME J.">
        <title>A new class of marine Euryarchaeota group II from the Mediterranean deep chlorophyll maximum.</title>
        <authorList>
            <person name="Martin-Cuadrado A.B."/>
            <person name="Garcia-Heredia I."/>
            <person name="Molto A.G."/>
            <person name="Lopez-Ubeda R."/>
            <person name="Kimes N."/>
            <person name="Lopez-Garcia P."/>
            <person name="Moreira D."/>
            <person name="Rodriguez-Valera F."/>
        </authorList>
    </citation>
    <scope>NUCLEOTIDE SEQUENCE</scope>
</reference>
<dbReference type="Pfam" id="PF00186">
    <property type="entry name" value="DHFR_1"/>
    <property type="match status" value="1"/>
</dbReference>
<dbReference type="GO" id="GO:0046452">
    <property type="term" value="P:dihydrofolate metabolic process"/>
    <property type="evidence" value="ECO:0007669"/>
    <property type="project" value="TreeGrafter"/>
</dbReference>
<sequence>MKGILVAVSPEGIIGKNNTIPWHYSADLKRFKRLTVGNTIIMGRKTWESLPIKPLPERRNIVISRNDIKNTECFRTIDKALETCEGDIWFIGGAGIYEEAMSKADLIDMTLVPDNVTGEGCIYFPKIGNNWKESDITILEDDTRLKHKIYSRRE</sequence>
<dbReference type="PRINTS" id="PR00070">
    <property type="entry name" value="DHFR"/>
</dbReference>
<evidence type="ECO:0000256" key="2">
    <source>
        <dbReference type="ARBA" id="ARBA00012856"/>
    </source>
</evidence>
<dbReference type="GO" id="GO:0004146">
    <property type="term" value="F:dihydrofolate reductase activity"/>
    <property type="evidence" value="ECO:0007669"/>
    <property type="project" value="UniProtKB-EC"/>
</dbReference>
<dbReference type="InterPro" id="IPR024072">
    <property type="entry name" value="DHFR-like_dom_sf"/>
</dbReference>
<keyword evidence="4" id="KW-0521">NADP</keyword>
<dbReference type="GO" id="GO:0050661">
    <property type="term" value="F:NADP binding"/>
    <property type="evidence" value="ECO:0007669"/>
    <property type="project" value="InterPro"/>
</dbReference>
<evidence type="ECO:0000259" key="6">
    <source>
        <dbReference type="PROSITE" id="PS51330"/>
    </source>
</evidence>